<gene>
    <name evidence="1" type="ORF">HKK74_24665</name>
</gene>
<evidence type="ECO:0000313" key="1">
    <source>
        <dbReference type="EMBL" id="MBC6468664.1"/>
    </source>
</evidence>
<sequence>MVTDRGHDLAAQGAVAGRFCERERLEAVLLGEAVLFGVIAEPSGKLCEFGAGEAPADLVAVAAVFE</sequence>
<dbReference type="EMBL" id="JABVEC010000020">
    <property type="protein sequence ID" value="MBC6468664.1"/>
    <property type="molecule type" value="Genomic_DNA"/>
</dbReference>
<dbReference type="Proteomes" id="UP000805614">
    <property type="component" value="Unassembled WGS sequence"/>
</dbReference>
<dbReference type="RefSeq" id="WP_187245709.1">
    <property type="nucleotide sequence ID" value="NZ_BAAAOK010000001.1"/>
</dbReference>
<evidence type="ECO:0000313" key="2">
    <source>
        <dbReference type="Proteomes" id="UP000805614"/>
    </source>
</evidence>
<protein>
    <submittedName>
        <fullName evidence="1">Uncharacterized protein</fullName>
    </submittedName>
</protein>
<keyword evidence="2" id="KW-1185">Reference proteome</keyword>
<organism evidence="1 2">
    <name type="scientific">Actinomadura alba</name>
    <dbReference type="NCBI Taxonomy" id="406431"/>
    <lineage>
        <taxon>Bacteria</taxon>
        <taxon>Bacillati</taxon>
        <taxon>Actinomycetota</taxon>
        <taxon>Actinomycetes</taxon>
        <taxon>Streptosporangiales</taxon>
        <taxon>Thermomonosporaceae</taxon>
        <taxon>Actinomadura</taxon>
    </lineage>
</organism>
<name>A0ABR7LUY8_9ACTN</name>
<accession>A0ABR7LUY8</accession>
<reference evidence="1 2" key="1">
    <citation type="submission" date="2020-06" db="EMBL/GenBank/DDBJ databases">
        <title>Actinomadura xiongansis sp. nov., isolated from soil of Baiyangdian.</title>
        <authorList>
            <person name="Zhang X."/>
        </authorList>
    </citation>
    <scope>NUCLEOTIDE SEQUENCE [LARGE SCALE GENOMIC DNA]</scope>
    <source>
        <strain evidence="1 2">HBUM206468</strain>
    </source>
</reference>
<comment type="caution">
    <text evidence="1">The sequence shown here is derived from an EMBL/GenBank/DDBJ whole genome shotgun (WGS) entry which is preliminary data.</text>
</comment>
<proteinExistence type="predicted"/>